<dbReference type="Gene3D" id="2.40.420.20">
    <property type="match status" value="1"/>
</dbReference>
<evidence type="ECO:0000259" key="10">
    <source>
        <dbReference type="Pfam" id="PF25944"/>
    </source>
</evidence>
<dbReference type="PROSITE" id="PS51318">
    <property type="entry name" value="TAT"/>
    <property type="match status" value="1"/>
</dbReference>
<evidence type="ECO:0000313" key="12">
    <source>
        <dbReference type="EMBL" id="MXO97494.1"/>
    </source>
</evidence>
<dbReference type="Pfam" id="PF25917">
    <property type="entry name" value="BSH_RND"/>
    <property type="match status" value="1"/>
</dbReference>
<dbReference type="GO" id="GO:0030313">
    <property type="term" value="C:cell envelope"/>
    <property type="evidence" value="ECO:0007669"/>
    <property type="project" value="UniProtKB-SubCell"/>
</dbReference>
<comment type="caution">
    <text evidence="12">The sequence shown here is derived from an EMBL/GenBank/DDBJ whole genome shotgun (WGS) entry which is preliminary data.</text>
</comment>
<keyword evidence="13" id="KW-1185">Reference proteome</keyword>
<keyword evidence="5" id="KW-0997">Cell inner membrane</keyword>
<dbReference type="Gene3D" id="2.40.50.100">
    <property type="match status" value="1"/>
</dbReference>
<dbReference type="GO" id="GO:0019898">
    <property type="term" value="C:extrinsic component of membrane"/>
    <property type="evidence" value="ECO:0007669"/>
    <property type="project" value="InterPro"/>
</dbReference>
<feature type="domain" description="Multidrug resistance protein MdtA-like barrel-sandwich hybrid" evidence="9">
    <location>
        <begin position="59"/>
        <end position="215"/>
    </location>
</feature>
<accession>A0A6I4TNE8</accession>
<dbReference type="Pfam" id="PF25967">
    <property type="entry name" value="RND-MFP_C"/>
    <property type="match status" value="1"/>
</dbReference>
<evidence type="ECO:0000259" key="8">
    <source>
        <dbReference type="Pfam" id="PF25876"/>
    </source>
</evidence>
<evidence type="ECO:0000256" key="5">
    <source>
        <dbReference type="ARBA" id="ARBA00022519"/>
    </source>
</evidence>
<dbReference type="GO" id="GO:1990281">
    <property type="term" value="C:efflux pump complex"/>
    <property type="evidence" value="ECO:0007669"/>
    <property type="project" value="TreeGrafter"/>
</dbReference>
<dbReference type="InterPro" id="IPR058624">
    <property type="entry name" value="MdtA-like_HH"/>
</dbReference>
<dbReference type="Pfam" id="PF25944">
    <property type="entry name" value="Beta-barrel_RND"/>
    <property type="match status" value="1"/>
</dbReference>
<dbReference type="InterPro" id="IPR058627">
    <property type="entry name" value="MdtA-like_C"/>
</dbReference>
<evidence type="ECO:0000259" key="9">
    <source>
        <dbReference type="Pfam" id="PF25917"/>
    </source>
</evidence>
<dbReference type="GO" id="GO:1990961">
    <property type="term" value="P:xenobiotic detoxification by transmembrane export across the plasma membrane"/>
    <property type="evidence" value="ECO:0007669"/>
    <property type="project" value="InterPro"/>
</dbReference>
<dbReference type="InterPro" id="IPR058626">
    <property type="entry name" value="MdtA-like_b-barrel"/>
</dbReference>
<dbReference type="GO" id="GO:0015562">
    <property type="term" value="F:efflux transmembrane transporter activity"/>
    <property type="evidence" value="ECO:0007669"/>
    <property type="project" value="TreeGrafter"/>
</dbReference>
<evidence type="ECO:0000313" key="13">
    <source>
        <dbReference type="Proteomes" id="UP000469430"/>
    </source>
</evidence>
<evidence type="ECO:0000256" key="6">
    <source>
        <dbReference type="ARBA" id="ARBA00023054"/>
    </source>
</evidence>
<dbReference type="Pfam" id="PF25876">
    <property type="entry name" value="HH_MFP_RND"/>
    <property type="match status" value="1"/>
</dbReference>
<dbReference type="EMBL" id="WTYJ01000001">
    <property type="protein sequence ID" value="MXO97494.1"/>
    <property type="molecule type" value="Genomic_DNA"/>
</dbReference>
<feature type="domain" description="Multidrug resistance protein MdtA-like beta-barrel" evidence="10">
    <location>
        <begin position="222"/>
        <end position="313"/>
    </location>
</feature>
<comment type="subcellular location">
    <subcellularLocation>
        <location evidence="1">Cell membrane</location>
    </subcellularLocation>
</comment>
<evidence type="ECO:0000256" key="2">
    <source>
        <dbReference type="ARBA" id="ARBA00009477"/>
    </source>
</evidence>
<sequence length="398" mass="42099">MMTRRRMIIGGAIVAVIALLLIWRLFFAAPDAPALLTADVTRGDIEQTVEATGALEPKEIVSVGAQASGRVEVLTVALGDTVRQGQLIAQIDPQPQTNALRTAQAELANTQAQRASRQATLARAELAFRRQQQMIAGEATSRAEFETAEAELKAARADLAAVDAQIRQGQVSVTNAEVNLGYTQVIAPMDGVVVAVVTKQGQTVNANQSAPTIVILAKLDVMTVKAEISEADVIRVKPGLPVYFTILGDPDRKYEASLRQVEPAPESIVNEVDSTSTSTSTTSSAIYYNALFDAANPEGTLRAMMTAQVTIVLARKTNVLQIPSAALGAKGKNGRYTVQVSVPGKPPESREVQIGLNNNIQAEVLSGLKQGEKVVLAEASATDAASANGGRRMGPPPR</sequence>
<keyword evidence="4" id="KW-1003">Cell membrane</keyword>
<gene>
    <name evidence="12" type="ORF">GRI97_00640</name>
</gene>
<name>A0A6I4TNE8_9SPHN</name>
<feature type="domain" description="Multidrug resistance protein MdtA-like alpha-helical hairpin" evidence="8">
    <location>
        <begin position="107"/>
        <end position="183"/>
    </location>
</feature>
<dbReference type="PANTHER" id="PTHR30469:SF33">
    <property type="entry name" value="SLR1207 PROTEIN"/>
    <property type="match status" value="1"/>
</dbReference>
<reference evidence="12 13" key="1">
    <citation type="submission" date="2019-12" db="EMBL/GenBank/DDBJ databases">
        <title>Genomic-based taxomic classification of the family Erythrobacteraceae.</title>
        <authorList>
            <person name="Xu L."/>
        </authorList>
    </citation>
    <scope>NUCLEOTIDE SEQUENCE [LARGE SCALE GENOMIC DNA]</scope>
    <source>
        <strain evidence="12 13">S36</strain>
    </source>
</reference>
<dbReference type="PANTHER" id="PTHR30469">
    <property type="entry name" value="MULTIDRUG RESISTANCE PROTEIN MDTA"/>
    <property type="match status" value="1"/>
</dbReference>
<evidence type="ECO:0000256" key="1">
    <source>
        <dbReference type="ARBA" id="ARBA00004236"/>
    </source>
</evidence>
<evidence type="ECO:0000256" key="4">
    <source>
        <dbReference type="ARBA" id="ARBA00022475"/>
    </source>
</evidence>
<dbReference type="SUPFAM" id="SSF111369">
    <property type="entry name" value="HlyD-like secretion proteins"/>
    <property type="match status" value="1"/>
</dbReference>
<dbReference type="NCBIfam" id="TIGR01730">
    <property type="entry name" value="RND_mfp"/>
    <property type="match status" value="1"/>
</dbReference>
<organism evidence="12 13">
    <name type="scientific">Croceibacterium xixiisoli</name>
    <dbReference type="NCBI Taxonomy" id="1476466"/>
    <lineage>
        <taxon>Bacteria</taxon>
        <taxon>Pseudomonadati</taxon>
        <taxon>Pseudomonadota</taxon>
        <taxon>Alphaproteobacteria</taxon>
        <taxon>Sphingomonadales</taxon>
        <taxon>Erythrobacteraceae</taxon>
        <taxon>Croceibacterium</taxon>
    </lineage>
</organism>
<dbReference type="OrthoDB" id="9791520at2"/>
<proteinExistence type="inferred from homology"/>
<keyword evidence="6" id="KW-0175">Coiled coil</keyword>
<dbReference type="Gene3D" id="6.10.140.1990">
    <property type="match status" value="1"/>
</dbReference>
<dbReference type="InterPro" id="IPR058625">
    <property type="entry name" value="MdtA-like_BSH"/>
</dbReference>
<dbReference type="InterPro" id="IPR006143">
    <property type="entry name" value="RND_pump_MFP"/>
</dbReference>
<dbReference type="Proteomes" id="UP000469430">
    <property type="component" value="Unassembled WGS sequence"/>
</dbReference>
<evidence type="ECO:0000256" key="7">
    <source>
        <dbReference type="ARBA" id="ARBA00023136"/>
    </source>
</evidence>
<comment type="similarity">
    <text evidence="2">Belongs to the membrane fusion protein (MFP) (TC 8.A.1) family.</text>
</comment>
<feature type="domain" description="Multidrug resistance protein MdtA-like C-terminal permuted SH3" evidence="11">
    <location>
        <begin position="318"/>
        <end position="378"/>
    </location>
</feature>
<dbReference type="GO" id="GO:1990195">
    <property type="term" value="C:macrolide transmembrane transporter complex"/>
    <property type="evidence" value="ECO:0007669"/>
    <property type="project" value="InterPro"/>
</dbReference>
<dbReference type="InterPro" id="IPR030190">
    <property type="entry name" value="MacA_alpha-hairpin_sf"/>
</dbReference>
<dbReference type="Gene3D" id="2.40.30.170">
    <property type="match status" value="1"/>
</dbReference>
<keyword evidence="7" id="KW-0472">Membrane</keyword>
<protein>
    <submittedName>
        <fullName evidence="12">Efflux RND transporter periplasmic adaptor subunit</fullName>
    </submittedName>
</protein>
<dbReference type="AlphaFoldDB" id="A0A6I4TNE8"/>
<evidence type="ECO:0000256" key="3">
    <source>
        <dbReference type="ARBA" id="ARBA00022448"/>
    </source>
</evidence>
<keyword evidence="3" id="KW-0813">Transport</keyword>
<evidence type="ECO:0000259" key="11">
    <source>
        <dbReference type="Pfam" id="PF25967"/>
    </source>
</evidence>
<dbReference type="InterPro" id="IPR006311">
    <property type="entry name" value="TAT_signal"/>
</dbReference>